<dbReference type="AlphaFoldDB" id="A0A517WP28"/>
<keyword evidence="4" id="KW-1185">Reference proteome</keyword>
<dbReference type="PANTHER" id="PTHR30093:SF2">
    <property type="entry name" value="TYPE II SECRETION SYSTEM PROTEIN H"/>
    <property type="match status" value="1"/>
</dbReference>
<dbReference type="Gene3D" id="3.30.700.10">
    <property type="entry name" value="Glycoprotein, Type 4 Pilin"/>
    <property type="match status" value="1"/>
</dbReference>
<dbReference type="Pfam" id="PF07596">
    <property type="entry name" value="SBP_bac_10"/>
    <property type="match status" value="1"/>
</dbReference>
<dbReference type="SUPFAM" id="SSF54523">
    <property type="entry name" value="Pili subunits"/>
    <property type="match status" value="1"/>
</dbReference>
<dbReference type="InterPro" id="IPR012902">
    <property type="entry name" value="N_methyl_site"/>
</dbReference>
<accession>A0A517WP28</accession>
<keyword evidence="1" id="KW-1133">Transmembrane helix</keyword>
<keyword evidence="1" id="KW-0812">Transmembrane</keyword>
<dbReference type="OrthoDB" id="247601at2"/>
<dbReference type="PANTHER" id="PTHR30093">
    <property type="entry name" value="GENERAL SECRETION PATHWAY PROTEIN G"/>
    <property type="match status" value="1"/>
</dbReference>
<keyword evidence="1" id="KW-0472">Membrane</keyword>
<sequence>MRNIRRKGTLNWKFGFTLIELLVVIAIIAILIALLLPAVQQAREAARRSTCKNSLKQIGLALHNYHETHRVFPPAYIDSLPTLNSGATEAENKNGLGWGTMILPFMDQAPLYNNIGSETNGFTFNWLDANHDGTMDGTAADAIPSSRVILPVFNCPSDPMDGINRDAGSYGKSNYLASAATGANAKNGALFVNSRTKMRDLSDGSSNTILVSERTTDGDPTGSTACGGSPCNWAGGLWIGPRNYTSPAGWHTSLRGLDVANNGGASTIYMINGSTISWGPAWSASSTHVGGAHFLLGDGRVRFISENIDLATYRALVTINGDEVIGEF</sequence>
<evidence type="ECO:0000259" key="2">
    <source>
        <dbReference type="Pfam" id="PF07596"/>
    </source>
</evidence>
<proteinExistence type="predicted"/>
<feature type="domain" description="DUF1559" evidence="2">
    <location>
        <begin position="40"/>
        <end position="310"/>
    </location>
</feature>
<dbReference type="EMBL" id="CP037422">
    <property type="protein sequence ID" value="QDU06986.1"/>
    <property type="molecule type" value="Genomic_DNA"/>
</dbReference>
<dbReference type="InterPro" id="IPR027558">
    <property type="entry name" value="Pre_pil_HX9DG_C"/>
</dbReference>
<dbReference type="NCBIfam" id="TIGR02532">
    <property type="entry name" value="IV_pilin_GFxxxE"/>
    <property type="match status" value="1"/>
</dbReference>
<evidence type="ECO:0000313" key="3">
    <source>
        <dbReference type="EMBL" id="QDU06986.1"/>
    </source>
</evidence>
<dbReference type="RefSeq" id="WP_145170603.1">
    <property type="nucleotide sequence ID" value="NZ_CP037422.1"/>
</dbReference>
<feature type="transmembrane region" description="Helical" evidence="1">
    <location>
        <begin position="12"/>
        <end position="39"/>
    </location>
</feature>
<evidence type="ECO:0000313" key="4">
    <source>
        <dbReference type="Proteomes" id="UP000318384"/>
    </source>
</evidence>
<protein>
    <submittedName>
        <fullName evidence="3">Type II secretion system protein G</fullName>
    </submittedName>
</protein>
<dbReference type="InterPro" id="IPR011453">
    <property type="entry name" value="DUF1559"/>
</dbReference>
<name>A0A517WP28_9PLAN</name>
<dbReference type="Pfam" id="PF07963">
    <property type="entry name" value="N_methyl"/>
    <property type="match status" value="1"/>
</dbReference>
<dbReference type="NCBIfam" id="TIGR04294">
    <property type="entry name" value="pre_pil_HX9DG"/>
    <property type="match status" value="1"/>
</dbReference>
<dbReference type="InterPro" id="IPR045584">
    <property type="entry name" value="Pilin-like"/>
</dbReference>
<reference evidence="3 4" key="1">
    <citation type="submission" date="2019-03" db="EMBL/GenBank/DDBJ databases">
        <title>Deep-cultivation of Planctomycetes and their phenomic and genomic characterization uncovers novel biology.</title>
        <authorList>
            <person name="Wiegand S."/>
            <person name="Jogler M."/>
            <person name="Boedeker C."/>
            <person name="Pinto D."/>
            <person name="Vollmers J."/>
            <person name="Rivas-Marin E."/>
            <person name="Kohn T."/>
            <person name="Peeters S.H."/>
            <person name="Heuer A."/>
            <person name="Rast P."/>
            <person name="Oberbeckmann S."/>
            <person name="Bunk B."/>
            <person name="Jeske O."/>
            <person name="Meyerdierks A."/>
            <person name="Storesund J.E."/>
            <person name="Kallscheuer N."/>
            <person name="Luecker S."/>
            <person name="Lage O.M."/>
            <person name="Pohl T."/>
            <person name="Merkel B.J."/>
            <person name="Hornburger P."/>
            <person name="Mueller R.-W."/>
            <person name="Bruemmer F."/>
            <person name="Labrenz M."/>
            <person name="Spormann A.M."/>
            <person name="Op den Camp H."/>
            <person name="Overmann J."/>
            <person name="Amann R."/>
            <person name="Jetten M.S.M."/>
            <person name="Mascher T."/>
            <person name="Medema M.H."/>
            <person name="Devos D.P."/>
            <person name="Kaster A.-K."/>
            <person name="Ovreas L."/>
            <person name="Rohde M."/>
            <person name="Galperin M.Y."/>
            <person name="Jogler C."/>
        </authorList>
    </citation>
    <scope>NUCLEOTIDE SEQUENCE [LARGE SCALE GENOMIC DNA]</scope>
    <source>
        <strain evidence="3 4">V202</strain>
    </source>
</reference>
<organism evidence="3 4">
    <name type="scientific">Gimesia aquarii</name>
    <dbReference type="NCBI Taxonomy" id="2527964"/>
    <lineage>
        <taxon>Bacteria</taxon>
        <taxon>Pseudomonadati</taxon>
        <taxon>Planctomycetota</taxon>
        <taxon>Planctomycetia</taxon>
        <taxon>Planctomycetales</taxon>
        <taxon>Planctomycetaceae</taxon>
        <taxon>Gimesia</taxon>
    </lineage>
</organism>
<dbReference type="Proteomes" id="UP000318384">
    <property type="component" value="Chromosome"/>
</dbReference>
<evidence type="ECO:0000256" key="1">
    <source>
        <dbReference type="SAM" id="Phobius"/>
    </source>
</evidence>
<gene>
    <name evidence="3" type="primary">xcpT_6</name>
    <name evidence="3" type="ORF">V202x_03310</name>
</gene>